<dbReference type="AlphaFoldDB" id="A0A0D3I6D4"/>
<feature type="compositionally biased region" description="Basic and acidic residues" evidence="1">
    <location>
        <begin position="46"/>
        <end position="58"/>
    </location>
</feature>
<evidence type="ECO:0000313" key="3">
    <source>
        <dbReference type="Proteomes" id="UP000013827"/>
    </source>
</evidence>
<dbReference type="Proteomes" id="UP000013827">
    <property type="component" value="Unassembled WGS sequence"/>
</dbReference>
<accession>A0A0D3I6D4</accession>
<sequence>MAHPRNHGAARRGLQADDAALRGALRQALARRAAGRVDRLAGAVRRSADPGARRREDTGGGGACGRRWRRSLRAAAPLPLRSRAVSGRQLAAPPNLAGRGRRDADESGVRCGKFCGMGGARAVGAVARRSIS</sequence>
<reference evidence="3" key="1">
    <citation type="journal article" date="2013" name="Nature">
        <title>Pan genome of the phytoplankton Emiliania underpins its global distribution.</title>
        <authorList>
            <person name="Read B.A."/>
            <person name="Kegel J."/>
            <person name="Klute M.J."/>
            <person name="Kuo A."/>
            <person name="Lefebvre S.C."/>
            <person name="Maumus F."/>
            <person name="Mayer C."/>
            <person name="Miller J."/>
            <person name="Monier A."/>
            <person name="Salamov A."/>
            <person name="Young J."/>
            <person name="Aguilar M."/>
            <person name="Claverie J.M."/>
            <person name="Frickenhaus S."/>
            <person name="Gonzalez K."/>
            <person name="Herman E.K."/>
            <person name="Lin Y.C."/>
            <person name="Napier J."/>
            <person name="Ogata H."/>
            <person name="Sarno A.F."/>
            <person name="Shmutz J."/>
            <person name="Schroeder D."/>
            <person name="de Vargas C."/>
            <person name="Verret F."/>
            <person name="von Dassow P."/>
            <person name="Valentin K."/>
            <person name="Van de Peer Y."/>
            <person name="Wheeler G."/>
            <person name="Dacks J.B."/>
            <person name="Delwiche C.F."/>
            <person name="Dyhrman S.T."/>
            <person name="Glockner G."/>
            <person name="John U."/>
            <person name="Richards T."/>
            <person name="Worden A.Z."/>
            <person name="Zhang X."/>
            <person name="Grigoriev I.V."/>
            <person name="Allen A.E."/>
            <person name="Bidle K."/>
            <person name="Borodovsky M."/>
            <person name="Bowler C."/>
            <person name="Brownlee C."/>
            <person name="Cock J.M."/>
            <person name="Elias M."/>
            <person name="Gladyshev V.N."/>
            <person name="Groth M."/>
            <person name="Guda C."/>
            <person name="Hadaegh A."/>
            <person name="Iglesias-Rodriguez M.D."/>
            <person name="Jenkins J."/>
            <person name="Jones B.M."/>
            <person name="Lawson T."/>
            <person name="Leese F."/>
            <person name="Lindquist E."/>
            <person name="Lobanov A."/>
            <person name="Lomsadze A."/>
            <person name="Malik S.B."/>
            <person name="Marsh M.E."/>
            <person name="Mackinder L."/>
            <person name="Mock T."/>
            <person name="Mueller-Roeber B."/>
            <person name="Pagarete A."/>
            <person name="Parker M."/>
            <person name="Probert I."/>
            <person name="Quesneville H."/>
            <person name="Raines C."/>
            <person name="Rensing S.A."/>
            <person name="Riano-Pachon D.M."/>
            <person name="Richier S."/>
            <person name="Rokitta S."/>
            <person name="Shiraiwa Y."/>
            <person name="Soanes D.M."/>
            <person name="van der Giezen M."/>
            <person name="Wahlund T.M."/>
            <person name="Williams B."/>
            <person name="Wilson W."/>
            <person name="Wolfe G."/>
            <person name="Wurch L.L."/>
        </authorList>
    </citation>
    <scope>NUCLEOTIDE SEQUENCE</scope>
</reference>
<evidence type="ECO:0000313" key="2">
    <source>
        <dbReference type="EnsemblProtists" id="EOD06819"/>
    </source>
</evidence>
<dbReference type="HOGENOM" id="CLU_1921058_0_0_1"/>
<dbReference type="KEGG" id="ehx:EMIHUDRAFT_438666"/>
<dbReference type="PaxDb" id="2903-EOD06819"/>
<protein>
    <submittedName>
        <fullName evidence="2">Uncharacterized protein</fullName>
    </submittedName>
</protein>
<proteinExistence type="predicted"/>
<name>A0A0D3I6D4_EMIH1</name>
<evidence type="ECO:0000256" key="1">
    <source>
        <dbReference type="SAM" id="MobiDB-lite"/>
    </source>
</evidence>
<dbReference type="EnsemblProtists" id="EOD06819">
    <property type="protein sequence ID" value="EOD06819"/>
    <property type="gene ID" value="EMIHUDRAFT_438666"/>
</dbReference>
<reference evidence="2" key="2">
    <citation type="submission" date="2024-10" db="UniProtKB">
        <authorList>
            <consortium name="EnsemblProtists"/>
        </authorList>
    </citation>
    <scope>IDENTIFICATION</scope>
</reference>
<keyword evidence="3" id="KW-1185">Reference proteome</keyword>
<organism evidence="2 3">
    <name type="scientific">Emiliania huxleyi (strain CCMP1516)</name>
    <dbReference type="NCBI Taxonomy" id="280463"/>
    <lineage>
        <taxon>Eukaryota</taxon>
        <taxon>Haptista</taxon>
        <taxon>Haptophyta</taxon>
        <taxon>Prymnesiophyceae</taxon>
        <taxon>Isochrysidales</taxon>
        <taxon>Noelaerhabdaceae</taxon>
        <taxon>Emiliania</taxon>
    </lineage>
</organism>
<dbReference type="GeneID" id="17252935"/>
<feature type="region of interest" description="Disordered" evidence="1">
    <location>
        <begin position="41"/>
        <end position="68"/>
    </location>
</feature>
<dbReference type="RefSeq" id="XP_005759248.1">
    <property type="nucleotide sequence ID" value="XM_005759191.1"/>
</dbReference>
<feature type="region of interest" description="Disordered" evidence="1">
    <location>
        <begin position="85"/>
        <end position="107"/>
    </location>
</feature>